<sequence length="339" mass="36520">MSDSDGRGRPAGAKAAGSSGKPRDTNHGQRGGRSPGSGHDRRNRAGRGATGRSGGYREDSAGGRRFPNGQHKGRRPARGEASARDGWRNGGGREGAARRGPGKQTKQDPDTRHEAAAKVEAPPLDDDIEFTELDIDVRKELRSLPKPTAELVGKHLVAAGRLIDTDPEAALAHARYVKTKASRIPVVREAVGLAAYHAGEWAEALSELRAVRRMTNSNLHVAVLADLERALGRPERALDLARETDMAQLPPEVAVELRIVAAGARRDLGQLEAAVVALQGPDLDPDTWEPWSARLFYAYADNLLAAGRKDEAVTWFMHAAEADIDDETDAAERVTELTQ</sequence>
<evidence type="ECO:0000313" key="2">
    <source>
        <dbReference type="EMBL" id="MFO7193706.1"/>
    </source>
</evidence>
<comment type="caution">
    <text evidence="2">The sequence shown here is derived from an EMBL/GenBank/DDBJ whole genome shotgun (WGS) entry which is preliminary data.</text>
</comment>
<evidence type="ECO:0000313" key="3">
    <source>
        <dbReference type="Proteomes" id="UP000249324"/>
    </source>
</evidence>
<feature type="compositionally biased region" description="Low complexity" evidence="1">
    <location>
        <begin position="10"/>
        <end position="20"/>
    </location>
</feature>
<gene>
    <name evidence="2" type="ORF">DIU77_015800</name>
</gene>
<feature type="compositionally biased region" description="Basic and acidic residues" evidence="1">
    <location>
        <begin position="105"/>
        <end position="117"/>
    </location>
</feature>
<dbReference type="AlphaFoldDB" id="A0ABD6FKL3"/>
<feature type="region of interest" description="Disordered" evidence="1">
    <location>
        <begin position="1"/>
        <end position="125"/>
    </location>
</feature>
<dbReference type="Proteomes" id="UP000249324">
    <property type="component" value="Unassembled WGS sequence"/>
</dbReference>
<proteinExistence type="predicted"/>
<organism evidence="2 3">
    <name type="scientific">Thermocrispum agreste</name>
    <dbReference type="NCBI Taxonomy" id="37925"/>
    <lineage>
        <taxon>Bacteria</taxon>
        <taxon>Bacillati</taxon>
        <taxon>Actinomycetota</taxon>
        <taxon>Actinomycetes</taxon>
        <taxon>Pseudonocardiales</taxon>
        <taxon>Pseudonocardiaceae</taxon>
        <taxon>Thermocrispum</taxon>
    </lineage>
</organism>
<dbReference type="Gene3D" id="1.25.40.10">
    <property type="entry name" value="Tetratricopeptide repeat domain"/>
    <property type="match status" value="1"/>
</dbReference>
<dbReference type="EMBL" id="QGUI02000259">
    <property type="protein sequence ID" value="MFO7193706.1"/>
    <property type="molecule type" value="Genomic_DNA"/>
</dbReference>
<evidence type="ECO:0000256" key="1">
    <source>
        <dbReference type="SAM" id="MobiDB-lite"/>
    </source>
</evidence>
<name>A0ABD6FKL3_9PSEU</name>
<accession>A0ABD6FKL3</accession>
<dbReference type="InterPro" id="IPR011990">
    <property type="entry name" value="TPR-like_helical_dom_sf"/>
</dbReference>
<reference evidence="2 3" key="1">
    <citation type="journal article" date="2021" name="BMC Genomics">
        <title>Genome-resolved metagenome and metatranscriptome analyses of thermophilic composting reveal key bacterial players and their metabolic interactions.</title>
        <authorList>
            <person name="Braga L.P.P."/>
            <person name="Pereira R.V."/>
            <person name="Martins L.F."/>
            <person name="Moura L.M.S."/>
            <person name="Sanchez F.B."/>
            <person name="Patane J.S.L."/>
            <person name="da Silva A.M."/>
            <person name="Setubal J.C."/>
        </authorList>
    </citation>
    <scope>NUCLEOTIDE SEQUENCE [LARGE SCALE GENOMIC DNA]</scope>
    <source>
        <strain evidence="2">ZC4RG45</strain>
    </source>
</reference>
<protein>
    <recommendedName>
        <fullName evidence="4">Tetratricopeptide repeat protein</fullName>
    </recommendedName>
</protein>
<feature type="compositionally biased region" description="Basic and acidic residues" evidence="1">
    <location>
        <begin position="77"/>
        <end position="87"/>
    </location>
</feature>
<evidence type="ECO:0008006" key="4">
    <source>
        <dbReference type="Google" id="ProtNLM"/>
    </source>
</evidence>
<dbReference type="SUPFAM" id="SSF48452">
    <property type="entry name" value="TPR-like"/>
    <property type="match status" value="1"/>
</dbReference>